<dbReference type="STRING" id="1776334.APZ16_02005"/>
<dbReference type="AlphaFoldDB" id="A0A147K151"/>
<reference evidence="1 2" key="1">
    <citation type="journal article" date="2016" name="Nat. Microbiol.">
        <title>Genomic inference of the metabolism of cosmopolitan subsurface Archaea, Hadesarchaea.</title>
        <authorList>
            <person name="Baker B.J."/>
            <person name="Saw J.H."/>
            <person name="Lind A.E."/>
            <person name="Lazar C.S."/>
            <person name="Hinrichs K.-U."/>
            <person name="Teske A.P."/>
            <person name="Ettema T.J."/>
        </authorList>
    </citation>
    <scope>NUCLEOTIDE SEQUENCE [LARGE SCALE GENOMIC DNA]</scope>
</reference>
<proteinExistence type="predicted"/>
<name>A0A147K151_HADYE</name>
<comment type="caution">
    <text evidence="1">The sequence shown here is derived from an EMBL/GenBank/DDBJ whole genome shotgun (WGS) entry which is preliminary data.</text>
</comment>
<dbReference type="EMBL" id="LQMQ01000003">
    <property type="protein sequence ID" value="KUO42579.1"/>
    <property type="molecule type" value="Genomic_DNA"/>
</dbReference>
<gene>
    <name evidence="1" type="ORF">APZ16_02005</name>
</gene>
<evidence type="ECO:0000313" key="2">
    <source>
        <dbReference type="Proteomes" id="UP000074294"/>
    </source>
</evidence>
<accession>A0A147K151</accession>
<evidence type="ECO:0000313" key="1">
    <source>
        <dbReference type="EMBL" id="KUO42579.1"/>
    </source>
</evidence>
<dbReference type="Proteomes" id="UP000074294">
    <property type="component" value="Unassembled WGS sequence"/>
</dbReference>
<protein>
    <submittedName>
        <fullName evidence="1">Uncharacterized protein</fullName>
    </submittedName>
</protein>
<sequence>MSLIKDKKGFVFSLDATLAIAVLLLAMVGVASFAEKPIYQQQGYLRLERYANDALEVLRITGTMDAIVNYLRQGYPENAENLAEIELRKILPREIQFRLVIGDENNPRLDNIFPTPGGHAEWIAAFQREKETAKAILVTTLPPRERLKVLAWVDNNDEEFINQLIIATGINIKIVNEVATFWNEVDTAIVNWQPGHPYYDAVFIPDAEVDLAPGALATKISDLVIYQKHDGRVVVGGSTLYYNLQLAYADGYLWESLGVLWDPSLKEISGPPMDNLQITNSDSFVTMPYRNGDIIEYNSSYSQYIYTPLDPSWVIAKWEDVPEGITAPLCGIIVRPAGYNHSWIGPLPQPAVLFNMRFAQSATDAENPMGTADWITLTKRALGYEEVLEEISLYVWRGPPV</sequence>
<organism evidence="1 2">
    <name type="scientific">Hadarchaeum yellowstonense</name>
    <dbReference type="NCBI Taxonomy" id="1776334"/>
    <lineage>
        <taxon>Archaea</taxon>
        <taxon>Methanobacteriati</taxon>
        <taxon>Candidatus Hadarchaeota</taxon>
        <taxon>Candidatus Hadarchaeia</taxon>
        <taxon>Candidatus Hadarchaeales</taxon>
        <taxon>Candidatus Hadarchaeaceae</taxon>
        <taxon>Candidatus Hadarchaeum</taxon>
    </lineage>
</organism>